<evidence type="ECO:0000256" key="1">
    <source>
        <dbReference type="SAM" id="SignalP"/>
    </source>
</evidence>
<dbReference type="Gene3D" id="2.40.160.10">
    <property type="entry name" value="Porin"/>
    <property type="match status" value="1"/>
</dbReference>
<keyword evidence="3" id="KW-1185">Reference proteome</keyword>
<dbReference type="InterPro" id="IPR023614">
    <property type="entry name" value="Porin_dom_sf"/>
</dbReference>
<dbReference type="Proteomes" id="UP000034228">
    <property type="component" value="Unassembled WGS sequence"/>
</dbReference>
<dbReference type="PATRIC" id="fig|336831.14.peg.210"/>
<reference evidence="2 3" key="1">
    <citation type="submission" date="2015-03" db="EMBL/GenBank/DDBJ databases">
        <title>Draft genome sequences of two protease-producing strains of Arsukibacterium isolated from two cold and alkaline environments.</title>
        <authorList>
            <person name="Lylloff J.E."/>
            <person name="Skov L.B."/>
            <person name="Jepsen M."/>
            <person name="Hallin P.F."/>
            <person name="Sorensen S.J."/>
            <person name="Stougaard P."/>
            <person name="Glaring M.A."/>
        </authorList>
    </citation>
    <scope>NUCLEOTIDE SEQUENCE [LARGE SCALE GENOMIC DNA]</scope>
    <source>
        <strain evidence="2 3">GCM72</strain>
    </source>
</reference>
<dbReference type="SUPFAM" id="SSF56935">
    <property type="entry name" value="Porins"/>
    <property type="match status" value="1"/>
</dbReference>
<dbReference type="EMBL" id="LAHO01000008">
    <property type="protein sequence ID" value="KKO45615.1"/>
    <property type="molecule type" value="Genomic_DNA"/>
</dbReference>
<dbReference type="STRING" id="336831.WG68_09535"/>
<sequence length="384" mass="41921">MKKSLLALSLAVALVPCTVYSNTTINGFASIKAGITTGSDDQLYGYDDKLNFKNESLIALQIKSDLGDKLSVTAQLLGRGSDDFDVGFEWAFVSYQLSDNMTINAGRLRTPFYKYSDFKDVGYAYDWLRVPQGVYGLGFDTIEGVTLYRTAQLGDVDSTLQLVFGGYDGDASLSGARVNARIDNVAGVTWELAKDALSARFAYLTGKTTIDTSPVTLAPGFTVGNLYQALTANGLAPLVAAIDIDDESSNFIGVGLTYDDSDWIAVAEYTRVKVDNSFIATQKNWYASLGKRFNSYTPYISFERENNAALVGIYQPYAAVLPAQLLVPVQGLIASQERDANTWNIGLRYDFHPSAAFKTQFSSEKNKTMDQRNGVLAVGIDLVF</sequence>
<evidence type="ECO:0008006" key="4">
    <source>
        <dbReference type="Google" id="ProtNLM"/>
    </source>
</evidence>
<organism evidence="2 3">
    <name type="scientific">Arsukibacterium ikkense</name>
    <dbReference type="NCBI Taxonomy" id="336831"/>
    <lineage>
        <taxon>Bacteria</taxon>
        <taxon>Pseudomonadati</taxon>
        <taxon>Pseudomonadota</taxon>
        <taxon>Gammaproteobacteria</taxon>
        <taxon>Chromatiales</taxon>
        <taxon>Chromatiaceae</taxon>
        <taxon>Arsukibacterium</taxon>
    </lineage>
</organism>
<proteinExistence type="predicted"/>
<dbReference type="GO" id="GO:0015288">
    <property type="term" value="F:porin activity"/>
    <property type="evidence" value="ECO:0007669"/>
    <property type="project" value="InterPro"/>
</dbReference>
<feature type="signal peptide" evidence="1">
    <location>
        <begin position="1"/>
        <end position="21"/>
    </location>
</feature>
<gene>
    <name evidence="2" type="ORF">WG68_09535</name>
</gene>
<accession>A0A0M2V7H9</accession>
<keyword evidence="1" id="KW-0732">Signal</keyword>
<evidence type="ECO:0000313" key="2">
    <source>
        <dbReference type="EMBL" id="KKO45615.1"/>
    </source>
</evidence>
<feature type="chain" id="PRO_5005644613" description="Porin domain-containing protein" evidence="1">
    <location>
        <begin position="22"/>
        <end position="384"/>
    </location>
</feature>
<dbReference type="RefSeq" id="WP_046557461.1">
    <property type="nucleotide sequence ID" value="NZ_LAHO01000008.1"/>
</dbReference>
<evidence type="ECO:0000313" key="3">
    <source>
        <dbReference type="Proteomes" id="UP000034228"/>
    </source>
</evidence>
<dbReference type="AlphaFoldDB" id="A0A0M2V7H9"/>
<name>A0A0M2V7H9_9GAMM</name>
<protein>
    <recommendedName>
        <fullName evidence="4">Porin domain-containing protein</fullName>
    </recommendedName>
</protein>
<comment type="caution">
    <text evidence="2">The sequence shown here is derived from an EMBL/GenBank/DDBJ whole genome shotgun (WGS) entry which is preliminary data.</text>
</comment>
<dbReference type="GO" id="GO:0016020">
    <property type="term" value="C:membrane"/>
    <property type="evidence" value="ECO:0007669"/>
    <property type="project" value="InterPro"/>
</dbReference>
<dbReference type="OrthoDB" id="197869at2"/>